<dbReference type="PANTHER" id="PTHR11265:SF0">
    <property type="entry name" value="12S RRNA N4-METHYLCYTIDINE METHYLTRANSFERASE"/>
    <property type="match status" value="1"/>
</dbReference>
<keyword evidence="9" id="KW-1185">Reference proteome</keyword>
<dbReference type="InterPro" id="IPR002903">
    <property type="entry name" value="RsmH"/>
</dbReference>
<dbReference type="KEGG" id="aft:BBF96_06310"/>
<proteinExistence type="inferred from homology"/>
<dbReference type="GO" id="GO:0070475">
    <property type="term" value="P:rRNA base methylation"/>
    <property type="evidence" value="ECO:0007669"/>
    <property type="project" value="UniProtKB-UniRule"/>
</dbReference>
<evidence type="ECO:0000256" key="7">
    <source>
        <dbReference type="HAMAP-Rule" id="MF_01007"/>
    </source>
</evidence>
<comment type="subcellular location">
    <subcellularLocation>
        <location evidence="7">Cytoplasm</location>
    </subcellularLocation>
</comment>
<dbReference type="HAMAP" id="MF_01007">
    <property type="entry name" value="16SrRNA_methyltr_H"/>
    <property type="match status" value="1"/>
</dbReference>
<dbReference type="Proteomes" id="UP000267250">
    <property type="component" value="Chromosome"/>
</dbReference>
<dbReference type="NCBIfam" id="TIGR00006">
    <property type="entry name" value="16S rRNA (cytosine(1402)-N(4))-methyltransferase RsmH"/>
    <property type="match status" value="1"/>
</dbReference>
<dbReference type="EMBL" id="CP016379">
    <property type="protein sequence ID" value="AZR73044.1"/>
    <property type="molecule type" value="Genomic_DNA"/>
</dbReference>
<dbReference type="SUPFAM" id="SSF81799">
    <property type="entry name" value="Putative methyltransferase TM0872, insert domain"/>
    <property type="match status" value="1"/>
</dbReference>
<name>A0A3Q9HRR4_9FIRM</name>
<sequence length="311" mass="35583">MKQIHLPVLLEETIEYLQIKEDGIYVDCTVGGAGHSLKIVQSLGPKGHLIGIDQDENAIKRAKERLAPYSDRVTLVKDNFKNLKKVLYYRGFEEVDGILFDLGFSSFQVDDEERGFSYQKDAVLDMRMDRSQKLTARHIVNRWSEEELARIIKEYGEERWASRIAQFIVKERKRQPITTTEELVKIIKAAIPASARRSGPHPAKRTFQALRIAVNNELDVLKKALEGAIEVLKPGGRICVISFHSLEDRIVKHFFRDMARDCICPKDIPVCICNVKPVLKIITRKPITPKKEELKTNPRARSANLRVAEKL</sequence>
<accession>A0A3Q9HRR4</accession>
<keyword evidence="5 7" id="KW-0808">Transferase</keyword>
<keyword evidence="2 7" id="KW-0963">Cytoplasm</keyword>
<feature type="binding site" evidence="7">
    <location>
        <position position="53"/>
    </location>
    <ligand>
        <name>S-adenosyl-L-methionine</name>
        <dbReference type="ChEBI" id="CHEBI:59789"/>
    </ligand>
</feature>
<reference evidence="8 9" key="1">
    <citation type="submission" date="2016-07" db="EMBL/GenBank/DDBJ databases">
        <title>Genome and transcriptome analysis of iron-reducing fermentative bacteria Anoxybacter fermentans.</title>
        <authorList>
            <person name="Zeng X."/>
            <person name="Shao Z."/>
        </authorList>
    </citation>
    <scope>NUCLEOTIDE SEQUENCE [LARGE SCALE GENOMIC DNA]</scope>
    <source>
        <strain evidence="8 9">DY22613</strain>
    </source>
</reference>
<evidence type="ECO:0000256" key="3">
    <source>
        <dbReference type="ARBA" id="ARBA00022552"/>
    </source>
</evidence>
<dbReference type="InterPro" id="IPR023397">
    <property type="entry name" value="SAM-dep_MeTrfase_MraW_recog"/>
</dbReference>
<evidence type="ECO:0000256" key="6">
    <source>
        <dbReference type="ARBA" id="ARBA00022691"/>
    </source>
</evidence>
<dbReference type="FunFam" id="1.10.150.170:FF:000001">
    <property type="entry name" value="Ribosomal RNA small subunit methyltransferase H"/>
    <property type="match status" value="1"/>
</dbReference>
<dbReference type="AlphaFoldDB" id="A0A3Q9HRR4"/>
<keyword evidence="4 7" id="KW-0489">Methyltransferase</keyword>
<comment type="function">
    <text evidence="7">Specifically methylates the N4 position of cytidine in position 1402 (C1402) of 16S rRNA.</text>
</comment>
<keyword evidence="6 7" id="KW-0949">S-adenosyl-L-methionine</keyword>
<evidence type="ECO:0000313" key="8">
    <source>
        <dbReference type="EMBL" id="AZR73044.1"/>
    </source>
</evidence>
<keyword evidence="3 7" id="KW-0698">rRNA processing</keyword>
<organism evidence="8 9">
    <name type="scientific">Anoxybacter fermentans</name>
    <dbReference type="NCBI Taxonomy" id="1323375"/>
    <lineage>
        <taxon>Bacteria</taxon>
        <taxon>Bacillati</taxon>
        <taxon>Bacillota</taxon>
        <taxon>Clostridia</taxon>
        <taxon>Halanaerobiales</taxon>
        <taxon>Anoxybacter</taxon>
    </lineage>
</organism>
<feature type="binding site" evidence="7">
    <location>
        <position position="101"/>
    </location>
    <ligand>
        <name>S-adenosyl-L-methionine</name>
        <dbReference type="ChEBI" id="CHEBI:59789"/>
    </ligand>
</feature>
<evidence type="ECO:0000256" key="4">
    <source>
        <dbReference type="ARBA" id="ARBA00022603"/>
    </source>
</evidence>
<dbReference type="GO" id="GO:0071424">
    <property type="term" value="F:rRNA (cytosine-N4-)-methyltransferase activity"/>
    <property type="evidence" value="ECO:0007669"/>
    <property type="project" value="UniProtKB-UniRule"/>
</dbReference>
<evidence type="ECO:0000256" key="1">
    <source>
        <dbReference type="ARBA" id="ARBA00010396"/>
    </source>
</evidence>
<protein>
    <recommendedName>
        <fullName evidence="7">Ribosomal RNA small subunit methyltransferase H</fullName>
        <ecNumber evidence="7">2.1.1.199</ecNumber>
    </recommendedName>
    <alternativeName>
        <fullName evidence="7">16S rRNA m(4)C1402 methyltransferase</fullName>
    </alternativeName>
    <alternativeName>
        <fullName evidence="7">rRNA (cytosine-N(4)-)-methyltransferase RsmH</fullName>
    </alternativeName>
</protein>
<comment type="catalytic activity">
    <reaction evidence="7">
        <text>cytidine(1402) in 16S rRNA + S-adenosyl-L-methionine = N(4)-methylcytidine(1402) in 16S rRNA + S-adenosyl-L-homocysteine + H(+)</text>
        <dbReference type="Rhea" id="RHEA:42928"/>
        <dbReference type="Rhea" id="RHEA-COMP:10286"/>
        <dbReference type="Rhea" id="RHEA-COMP:10287"/>
        <dbReference type="ChEBI" id="CHEBI:15378"/>
        <dbReference type="ChEBI" id="CHEBI:57856"/>
        <dbReference type="ChEBI" id="CHEBI:59789"/>
        <dbReference type="ChEBI" id="CHEBI:74506"/>
        <dbReference type="ChEBI" id="CHEBI:82748"/>
        <dbReference type="EC" id="2.1.1.199"/>
    </reaction>
</comment>
<comment type="similarity">
    <text evidence="1 7">Belongs to the methyltransferase superfamily. RsmH family.</text>
</comment>
<feature type="binding site" evidence="7">
    <location>
        <position position="108"/>
    </location>
    <ligand>
        <name>S-adenosyl-L-methionine</name>
        <dbReference type="ChEBI" id="CHEBI:59789"/>
    </ligand>
</feature>
<dbReference type="Pfam" id="PF01795">
    <property type="entry name" value="Methyltransf_5"/>
    <property type="match status" value="1"/>
</dbReference>
<feature type="binding site" evidence="7">
    <location>
        <begin position="33"/>
        <end position="35"/>
    </location>
    <ligand>
        <name>S-adenosyl-L-methionine</name>
        <dbReference type="ChEBI" id="CHEBI:59789"/>
    </ligand>
</feature>
<dbReference type="GO" id="GO:0005737">
    <property type="term" value="C:cytoplasm"/>
    <property type="evidence" value="ECO:0007669"/>
    <property type="project" value="UniProtKB-SubCell"/>
</dbReference>
<feature type="binding site" evidence="7">
    <location>
        <position position="80"/>
    </location>
    <ligand>
        <name>S-adenosyl-L-methionine</name>
        <dbReference type="ChEBI" id="CHEBI:59789"/>
    </ligand>
</feature>
<dbReference type="Gene3D" id="1.10.150.170">
    <property type="entry name" value="Putative methyltransferase TM0872, insert domain"/>
    <property type="match status" value="1"/>
</dbReference>
<evidence type="ECO:0000313" key="9">
    <source>
        <dbReference type="Proteomes" id="UP000267250"/>
    </source>
</evidence>
<dbReference type="RefSeq" id="WP_127016374.1">
    <property type="nucleotide sequence ID" value="NZ_CP016379.1"/>
</dbReference>
<evidence type="ECO:0000256" key="5">
    <source>
        <dbReference type="ARBA" id="ARBA00022679"/>
    </source>
</evidence>
<dbReference type="PANTHER" id="PTHR11265">
    <property type="entry name" value="S-ADENOSYL-METHYLTRANSFERASE MRAW"/>
    <property type="match status" value="1"/>
</dbReference>
<dbReference type="InterPro" id="IPR029063">
    <property type="entry name" value="SAM-dependent_MTases_sf"/>
</dbReference>
<dbReference type="OrthoDB" id="9806637at2"/>
<dbReference type="PIRSF" id="PIRSF004486">
    <property type="entry name" value="MraW"/>
    <property type="match status" value="1"/>
</dbReference>
<dbReference type="SUPFAM" id="SSF53335">
    <property type="entry name" value="S-adenosyl-L-methionine-dependent methyltransferases"/>
    <property type="match status" value="1"/>
</dbReference>
<dbReference type="Gene3D" id="3.40.50.150">
    <property type="entry name" value="Vaccinia Virus protein VP39"/>
    <property type="match status" value="1"/>
</dbReference>
<gene>
    <name evidence="7" type="primary">rsmH</name>
    <name evidence="8" type="ORF">BBF96_06310</name>
</gene>
<dbReference type="EC" id="2.1.1.199" evidence="7"/>
<evidence type="ECO:0000256" key="2">
    <source>
        <dbReference type="ARBA" id="ARBA00022490"/>
    </source>
</evidence>